<reference evidence="1" key="1">
    <citation type="journal article" date="2014" name="Int. J. Syst. Evol. Microbiol.">
        <title>Complete genome sequence of Corynebacterium casei LMG S-19264T (=DSM 44701T), isolated from a smear-ripened cheese.</title>
        <authorList>
            <consortium name="US DOE Joint Genome Institute (JGI-PGF)"/>
            <person name="Walter F."/>
            <person name="Albersmeier A."/>
            <person name="Kalinowski J."/>
            <person name="Ruckert C."/>
        </authorList>
    </citation>
    <scope>NUCLEOTIDE SEQUENCE</scope>
    <source>
        <strain evidence="1">KCTC 32296</strain>
    </source>
</reference>
<reference evidence="1" key="2">
    <citation type="submission" date="2020-09" db="EMBL/GenBank/DDBJ databases">
        <authorList>
            <person name="Sun Q."/>
            <person name="Kim S."/>
        </authorList>
    </citation>
    <scope>NUCLEOTIDE SEQUENCE</scope>
    <source>
        <strain evidence="1">KCTC 32296</strain>
    </source>
</reference>
<evidence type="ECO:0000313" key="1">
    <source>
        <dbReference type="EMBL" id="GGZ39233.1"/>
    </source>
</evidence>
<evidence type="ECO:0000313" key="2">
    <source>
        <dbReference type="Proteomes" id="UP000662572"/>
    </source>
</evidence>
<proteinExistence type="predicted"/>
<protein>
    <submittedName>
        <fullName evidence="1">Uncharacterized protein</fullName>
    </submittedName>
</protein>
<dbReference type="EMBL" id="BMZB01000004">
    <property type="protein sequence ID" value="GGZ39233.1"/>
    <property type="molecule type" value="Genomic_DNA"/>
</dbReference>
<dbReference type="AlphaFoldDB" id="A0A918UWN3"/>
<sequence length="78" mass="8353">MTQNKLKTDPHLTISLTDLQIAWAMLANPDRSSEIPNIISAVETLIGVEGPSKAAFTVIAATAWLTSEGETSSRGWQA</sequence>
<organism evidence="1 2">
    <name type="scientific">Asticcacaulis endophyticus</name>
    <dbReference type="NCBI Taxonomy" id="1395890"/>
    <lineage>
        <taxon>Bacteria</taxon>
        <taxon>Pseudomonadati</taxon>
        <taxon>Pseudomonadota</taxon>
        <taxon>Alphaproteobacteria</taxon>
        <taxon>Caulobacterales</taxon>
        <taxon>Caulobacteraceae</taxon>
        <taxon>Asticcacaulis</taxon>
    </lineage>
</organism>
<accession>A0A918UWN3</accession>
<keyword evidence="2" id="KW-1185">Reference proteome</keyword>
<gene>
    <name evidence="1" type="ORF">GCM10011273_27070</name>
</gene>
<dbReference type="Proteomes" id="UP000662572">
    <property type="component" value="Unassembled WGS sequence"/>
</dbReference>
<name>A0A918UWN3_9CAUL</name>
<comment type="caution">
    <text evidence="1">The sequence shown here is derived from an EMBL/GenBank/DDBJ whole genome shotgun (WGS) entry which is preliminary data.</text>
</comment>